<feature type="compositionally biased region" description="Low complexity" evidence="1">
    <location>
        <begin position="1344"/>
        <end position="1355"/>
    </location>
</feature>
<feature type="region of interest" description="Disordered" evidence="1">
    <location>
        <begin position="1528"/>
        <end position="1557"/>
    </location>
</feature>
<feature type="region of interest" description="Disordered" evidence="1">
    <location>
        <begin position="562"/>
        <end position="655"/>
    </location>
</feature>
<feature type="compositionally biased region" description="Acidic residues" evidence="1">
    <location>
        <begin position="1733"/>
        <end position="1743"/>
    </location>
</feature>
<feature type="region of interest" description="Disordered" evidence="1">
    <location>
        <begin position="1"/>
        <end position="59"/>
    </location>
</feature>
<feature type="region of interest" description="Disordered" evidence="1">
    <location>
        <begin position="1849"/>
        <end position="1873"/>
    </location>
</feature>
<dbReference type="EMBL" id="NHYE01005281">
    <property type="protein sequence ID" value="PPQ75194.1"/>
    <property type="molecule type" value="Genomic_DNA"/>
</dbReference>
<dbReference type="OrthoDB" id="3071736at2759"/>
<evidence type="ECO:0000313" key="3">
    <source>
        <dbReference type="Proteomes" id="UP000284706"/>
    </source>
</evidence>
<feature type="compositionally biased region" description="Low complexity" evidence="1">
    <location>
        <begin position="1547"/>
        <end position="1557"/>
    </location>
</feature>
<feature type="region of interest" description="Disordered" evidence="1">
    <location>
        <begin position="747"/>
        <end position="783"/>
    </location>
</feature>
<feature type="compositionally biased region" description="Low complexity" evidence="1">
    <location>
        <begin position="412"/>
        <end position="423"/>
    </location>
</feature>
<keyword evidence="3" id="KW-1185">Reference proteome</keyword>
<dbReference type="Proteomes" id="UP000284706">
    <property type="component" value="Unassembled WGS sequence"/>
</dbReference>
<feature type="region of interest" description="Disordered" evidence="1">
    <location>
        <begin position="1572"/>
        <end position="1748"/>
    </location>
</feature>
<reference evidence="2 3" key="1">
    <citation type="journal article" date="2018" name="Evol. Lett.">
        <title>Horizontal gene cluster transfer increased hallucinogenic mushroom diversity.</title>
        <authorList>
            <person name="Reynolds H.T."/>
            <person name="Vijayakumar V."/>
            <person name="Gluck-Thaler E."/>
            <person name="Korotkin H.B."/>
            <person name="Matheny P.B."/>
            <person name="Slot J.C."/>
        </authorList>
    </citation>
    <scope>NUCLEOTIDE SEQUENCE [LARGE SCALE GENOMIC DNA]</scope>
    <source>
        <strain evidence="2 3">SRW20</strain>
    </source>
</reference>
<feature type="compositionally biased region" description="Low complexity" evidence="1">
    <location>
        <begin position="1447"/>
        <end position="1457"/>
    </location>
</feature>
<name>A0A409W9M4_9AGAR</name>
<evidence type="ECO:0000256" key="1">
    <source>
        <dbReference type="SAM" id="MobiDB-lite"/>
    </source>
</evidence>
<gene>
    <name evidence="2" type="ORF">CVT26_008778</name>
</gene>
<feature type="compositionally biased region" description="Polar residues" evidence="1">
    <location>
        <begin position="1"/>
        <end position="12"/>
    </location>
</feature>
<feature type="compositionally biased region" description="Low complexity" evidence="1">
    <location>
        <begin position="289"/>
        <end position="326"/>
    </location>
</feature>
<feature type="region of interest" description="Disordered" evidence="1">
    <location>
        <begin position="73"/>
        <end position="101"/>
    </location>
</feature>
<feature type="compositionally biased region" description="Low complexity" evidence="1">
    <location>
        <begin position="1078"/>
        <end position="1088"/>
    </location>
</feature>
<protein>
    <submittedName>
        <fullName evidence="2">Uncharacterized protein</fullName>
    </submittedName>
</protein>
<feature type="region of interest" description="Disordered" evidence="1">
    <location>
        <begin position="1887"/>
        <end position="1916"/>
    </location>
</feature>
<feature type="compositionally biased region" description="Basic and acidic residues" evidence="1">
    <location>
        <begin position="1622"/>
        <end position="1637"/>
    </location>
</feature>
<feature type="compositionally biased region" description="Low complexity" evidence="1">
    <location>
        <begin position="965"/>
        <end position="982"/>
    </location>
</feature>
<feature type="region of interest" description="Disordered" evidence="1">
    <location>
        <begin position="408"/>
        <end position="480"/>
    </location>
</feature>
<feature type="compositionally biased region" description="Polar residues" evidence="1">
    <location>
        <begin position="645"/>
        <end position="655"/>
    </location>
</feature>
<feature type="compositionally biased region" description="Polar residues" evidence="1">
    <location>
        <begin position="996"/>
        <end position="1006"/>
    </location>
</feature>
<feature type="region of interest" description="Disordered" evidence="1">
    <location>
        <begin position="927"/>
        <end position="1111"/>
    </location>
</feature>
<comment type="caution">
    <text evidence="2">The sequence shown here is derived from an EMBL/GenBank/DDBJ whole genome shotgun (WGS) entry which is preliminary data.</text>
</comment>
<feature type="compositionally biased region" description="Low complexity" evidence="1">
    <location>
        <begin position="1894"/>
        <end position="1911"/>
    </location>
</feature>
<feature type="compositionally biased region" description="Polar residues" evidence="1">
    <location>
        <begin position="1060"/>
        <end position="1072"/>
    </location>
</feature>
<feature type="compositionally biased region" description="Low complexity" evidence="1">
    <location>
        <begin position="44"/>
        <end position="59"/>
    </location>
</feature>
<feature type="compositionally biased region" description="Low complexity" evidence="1">
    <location>
        <begin position="927"/>
        <end position="949"/>
    </location>
</feature>
<feature type="compositionally biased region" description="Low complexity" evidence="1">
    <location>
        <begin position="562"/>
        <end position="585"/>
    </location>
</feature>
<feature type="compositionally biased region" description="Basic and acidic residues" evidence="1">
    <location>
        <begin position="1378"/>
        <end position="1387"/>
    </location>
</feature>
<feature type="compositionally biased region" description="Low complexity" evidence="1">
    <location>
        <begin position="1421"/>
        <end position="1436"/>
    </location>
</feature>
<feature type="non-terminal residue" evidence="2">
    <location>
        <position position="1"/>
    </location>
</feature>
<proteinExistence type="predicted"/>
<evidence type="ECO:0000313" key="2">
    <source>
        <dbReference type="EMBL" id="PPQ75194.1"/>
    </source>
</evidence>
<organism evidence="2 3">
    <name type="scientific">Gymnopilus dilepis</name>
    <dbReference type="NCBI Taxonomy" id="231916"/>
    <lineage>
        <taxon>Eukaryota</taxon>
        <taxon>Fungi</taxon>
        <taxon>Dikarya</taxon>
        <taxon>Basidiomycota</taxon>
        <taxon>Agaricomycotina</taxon>
        <taxon>Agaricomycetes</taxon>
        <taxon>Agaricomycetidae</taxon>
        <taxon>Agaricales</taxon>
        <taxon>Agaricineae</taxon>
        <taxon>Hymenogastraceae</taxon>
        <taxon>Gymnopilus</taxon>
    </lineage>
</organism>
<feature type="compositionally biased region" description="Polar residues" evidence="1">
    <location>
        <begin position="1591"/>
        <end position="1606"/>
    </location>
</feature>
<feature type="compositionally biased region" description="Low complexity" evidence="1">
    <location>
        <begin position="1607"/>
        <end position="1621"/>
    </location>
</feature>
<sequence length="1976" mass="203692">SSTPESSFTVPSAVSAPSEADALCTPPPPTPHLAGLGSLGGGFSPSAGQRLNQRLNQSQSQVRVQVRALSGVYENAGPGHGVGVGVEDPSDGQGQGEEGILDYPLSLSLSLPLTLPSPLTVPGLSSPAPTSPAYTSSNSASTFTAQQARYIVPDADGGADVMVQGKKKHSPAPSYSSSHTASSSASSHSHSHSRSGSNSHSASMHSARSVHSAQSHSALSSAYSHSHSRTSSKAGSVVGSHISHSSSSKPLLSRSSSTSSFSRQPSYVHGPGHAQAHERQRKAYLPLGPTSSTPNTPNSSASHSRSPSSLSGVSSASGGQNTSSSTMMNMTPVQRPERKSSLANLRASLAMASAPGSPRASVTSSPALSRRPSRTLHAVLSETAEGEDLVVPRPERKSSLVNLRASMATITSSGGPSSPSLSRRPSRAMASHRESAILSEYSMEAEKQTEEQAASAASGSTVRVPRQNGIGIQNDYDEDGGRGLELEARAAPIAPGANSVSAAPAPAPVGMGVSMGFGATAPASAAAASGGVGMYHLPTAMLRASRSSSTLLLDRDAYASAGSSFTTSTSSATVTTTTLTANTPIPTSPLPPSAPPTRRQSRAADAQFSYGHSTNLSISSSVTTSSSRSRSRAGSLTLNGLLPNPNVTAATTTSATPHVHTLAHAPSMSSIASGASSRHAVYIDSEQVREKLDELLARAAASGGEEADGGLELELERQWLYDSEVEGDEGEDGNEDEDEREGVLGAWSTNPALGRGDNDTGGIAGGAVGTGQPAQGQERHERRDAHAQNFVMHRGLGGTRTPSALNLNLNMSLDPPSTTTSATMATTSASTTTIMTSGAATSSLTRLPPPAPVNTPATAMSMTPITDLPLSGATTSTATASTTYFSAAHSASTSTPVTGLSNAAPVPSLYQNPHASSSQVYIGPGQLQLQQQQAHAQASSSPTRSSGRSAGSGGSGGVHSRDTSRSSNSNSTSHSHSSSGHSHGQGHGQGHARMPSSLSRTQSRTQIHSRTSSQHSRSQSAHSRTQSQSRSHSRAASKEKAMSPKQLLAQLPPTPLSAPAGTSSSGMMSGEQSPSPLPMSMSMSIPVPLRLPPLPNTGRKPNRPPPAPPLDLGGVDVNVGLAAAPVGDVLSGDEHDERMREMMLAVGPDADEQLGVDPAVAMAGGGFVDVGADVHVEERMVFARGGRDDEEDGDPLGYESDEGFEVVTEMRRRTKVAAKLPVVPAEEVRRVSKVVGGKAGEESGSEGEEMTVEDIERMQFLRGLHLEDRMEMPDIPAAADLDSMLVEFPRAPGSLPPSPERVLGRPGAGAQPPEVHFAEGDVLVATPPRGGLEVPSGPSMSRWSLASSLADDSPSGGDGKEKKDRERKRKSFVSFGGGKEKEKDKESGNLSPGLPEGDKEKKRGRLASFISRLSSVGGGSAPMAVSSSSSGSMGSSAEDVPPPVPAVPAASLLLPSPQIIDSSKKKDKEKEALPPLPLDADGVAQARASPRATPPALKLDLSKTQNQTKQKYVVEKDEVVEVAGSVTGVWGSGASTSTSMTVPAPAPTKAAKSAPGSPVDIAYARAVMGMPTFSFGRSYPKPPKPKKPVPSRTQSAQPLGKTSSDGSIASKPSISISTTSRSTKEADQSHQLARERSNSTAGSGSSAKRPPLVKSASASLLRQIPPPPKISRAGSAAPGVPASEHLQTYPPQPHSQDQRVPYQNQVQYQYRAPRITGADGDLPPTPSSLASTDVDEQEEELDPEMDRIRREKAHEDRWANVRRDADAHAHEAALDSARLQPVQPRTDSPILQRPRLKSMTSLGNLRSASASANALSSFPSTGPQTQLSPKSGKGFRGFVMGLVGSSASNTPVSSYPGTPLNGSSPGPLSVSIPGSASASTAAFPLPPTPEIVESTPTTSWSPSHSPTTSLSGGNSISTPLPGTGLGSVSLLGMKGVKGPKRKLVISGVAVDDVKGYEAVKSWCEVSLCTFITGSSS</sequence>
<feature type="region of interest" description="Disordered" evidence="1">
    <location>
        <begin position="1326"/>
        <end position="1509"/>
    </location>
</feature>
<dbReference type="InParanoid" id="A0A409W9M4"/>
<feature type="compositionally biased region" description="Low complexity" evidence="1">
    <location>
        <begin position="613"/>
        <end position="638"/>
    </location>
</feature>
<feature type="compositionally biased region" description="Pro residues" evidence="1">
    <location>
        <begin position="586"/>
        <end position="595"/>
    </location>
</feature>
<feature type="compositionally biased region" description="Low complexity" evidence="1">
    <location>
        <begin position="1008"/>
        <end position="1030"/>
    </location>
</feature>
<feature type="compositionally biased region" description="Basic and acidic residues" evidence="1">
    <location>
        <begin position="1462"/>
        <end position="1472"/>
    </location>
</feature>
<accession>A0A409W9M4</accession>
<feature type="compositionally biased region" description="Low complexity" evidence="1">
    <location>
        <begin position="171"/>
        <end position="266"/>
    </location>
</feature>
<feature type="compositionally biased region" description="Polar residues" evidence="1">
    <location>
        <begin position="451"/>
        <end position="461"/>
    </location>
</feature>
<feature type="region of interest" description="Disordered" evidence="1">
    <location>
        <begin position="1290"/>
        <end position="1314"/>
    </location>
</feature>
<feature type="region of interest" description="Disordered" evidence="1">
    <location>
        <begin position="159"/>
        <end position="374"/>
    </location>
</feature>